<evidence type="ECO:0000313" key="2">
    <source>
        <dbReference type="Proteomes" id="UP000501868"/>
    </source>
</evidence>
<sequence>MGEASTIYESLTFTRSTTAGLQEYKEWEAQTFDSVHLKGVTVLTRNENKAIAHIAIHHRPLGGALKFSAVLRDRLSGEIDSSYFYSEKVE</sequence>
<organism evidence="1 2">
    <name type="scientific">Priestia megaterium</name>
    <name type="common">Bacillus megaterium</name>
    <dbReference type="NCBI Taxonomy" id="1404"/>
    <lineage>
        <taxon>Bacteria</taxon>
        <taxon>Bacillati</taxon>
        <taxon>Bacillota</taxon>
        <taxon>Bacilli</taxon>
        <taxon>Bacillales</taxon>
        <taxon>Bacillaceae</taxon>
        <taxon>Priestia</taxon>
    </lineage>
</organism>
<name>A0A6H1PBW3_PRIMG</name>
<proteinExistence type="predicted"/>
<dbReference type="Proteomes" id="UP000501868">
    <property type="component" value="Chromosome"/>
</dbReference>
<reference evidence="1 2" key="1">
    <citation type="submission" date="2020-04" db="EMBL/GenBank/DDBJ databases">
        <title>Genome-Wide Identification of 5-Methylcytosine Sites in Bacterial Genomes By High-Throughput Sequencing of MspJI Restriction Fragments.</title>
        <authorList>
            <person name="Wu V."/>
        </authorList>
    </citation>
    <scope>NUCLEOTIDE SEQUENCE [LARGE SCALE GENOMIC DNA]</scope>
    <source>
        <strain evidence="1 2">S2</strain>
    </source>
</reference>
<dbReference type="AlphaFoldDB" id="A0A6H1PBW3"/>
<protein>
    <submittedName>
        <fullName evidence="1">Uncharacterized protein</fullName>
    </submittedName>
</protein>
<gene>
    <name evidence="1" type="ORF">HFZ78_23725</name>
</gene>
<dbReference type="EMBL" id="CP051128">
    <property type="protein sequence ID" value="QIZ11104.1"/>
    <property type="molecule type" value="Genomic_DNA"/>
</dbReference>
<accession>A0A6H1PBW3</accession>
<reference evidence="1 2" key="2">
    <citation type="submission" date="2020-04" db="EMBL/GenBank/DDBJ databases">
        <authorList>
            <person name="Fomenkov A."/>
            <person name="Anton B.P."/>
            <person name="Roberts R.J."/>
        </authorList>
    </citation>
    <scope>NUCLEOTIDE SEQUENCE [LARGE SCALE GENOMIC DNA]</scope>
    <source>
        <strain evidence="1 2">S2</strain>
    </source>
</reference>
<dbReference type="Gene3D" id="3.10.450.50">
    <property type="match status" value="1"/>
</dbReference>
<evidence type="ECO:0000313" key="1">
    <source>
        <dbReference type="EMBL" id="QIZ11104.1"/>
    </source>
</evidence>